<sequence length="309" mass="34225">MKTFLTSITAIVAIIILAFALHPFATENEPAIQVKHDEQPTKGKMTSWIAEFPIYANQQREIDAIRTTKQKKQTGIIPARIEIPAIQVDATVIQVGKTANGQMEVPNNTIETGWYNPGYKPGSQGNAVIAGHVDSKKGPAVFFYLKELQAGDKIFLIDKVGRKLTFTVQAKKSYLAEKAPINQIFGSSTNHLLNLITCTGTFDYERRTHIDRLVVTAELVNDSAMKKEIPKAPTNVKRSSDSITWYANRSPDVIGYRIYQVTDQKRVKLASVSANERKSVIVKRDKGKRFVIVSVNSEGVASGDSMSVE</sequence>
<dbReference type="STRING" id="1265820.PCORN_07980"/>
<keyword evidence="4" id="KW-1185">Reference proteome</keyword>
<protein>
    <submittedName>
        <fullName evidence="3">Peptidase C60 sortase A and B</fullName>
    </submittedName>
</protein>
<evidence type="ECO:0000256" key="1">
    <source>
        <dbReference type="ARBA" id="ARBA00022801"/>
    </source>
</evidence>
<gene>
    <name evidence="3" type="ORF">PCORN_07980</name>
</gene>
<comment type="caution">
    <text evidence="3">The sequence shown here is derived from an EMBL/GenBank/DDBJ whole genome shotgun (WGS) entry which is preliminary data.</text>
</comment>
<accession>W7BVE6</accession>
<proteinExistence type="predicted"/>
<evidence type="ECO:0000313" key="4">
    <source>
        <dbReference type="Proteomes" id="UP000019254"/>
    </source>
</evidence>
<dbReference type="GO" id="GO:0016787">
    <property type="term" value="F:hydrolase activity"/>
    <property type="evidence" value="ECO:0007669"/>
    <property type="project" value="UniProtKB-KW"/>
</dbReference>
<keyword evidence="1" id="KW-0378">Hydrolase</keyword>
<dbReference type="RefSeq" id="WP_051999306.1">
    <property type="nucleotide sequence ID" value="NZ_AODE01000015.1"/>
</dbReference>
<feature type="active site" description="Acyl-thioester intermediate" evidence="2">
    <location>
        <position position="198"/>
    </location>
</feature>
<dbReference type="OrthoDB" id="525039at2"/>
<dbReference type="Pfam" id="PF04203">
    <property type="entry name" value="Sortase"/>
    <property type="match status" value="1"/>
</dbReference>
<evidence type="ECO:0000313" key="3">
    <source>
        <dbReference type="EMBL" id="EUJ30724.1"/>
    </source>
</evidence>
<dbReference type="AlphaFoldDB" id="W7BVE6"/>
<organism evidence="3 4">
    <name type="scientific">Listeria cornellensis FSL F6-0969</name>
    <dbReference type="NCBI Taxonomy" id="1265820"/>
    <lineage>
        <taxon>Bacteria</taxon>
        <taxon>Bacillati</taxon>
        <taxon>Bacillota</taxon>
        <taxon>Bacilli</taxon>
        <taxon>Bacillales</taxon>
        <taxon>Listeriaceae</taxon>
        <taxon>Listeria</taxon>
    </lineage>
</organism>
<reference evidence="3 4" key="1">
    <citation type="journal article" date="2014" name="Int. J. Syst. Evol. Microbiol.">
        <title>Listeria floridensis sp. nov., Listeria aquatica sp. nov., Listeria cornellensis sp. nov., Listeria riparia sp. nov. and Listeria grandensis sp. nov., from agricultural and natural environments.</title>
        <authorList>
            <person name="den Bakker H.C."/>
            <person name="Warchocki S."/>
            <person name="Wright E.M."/>
            <person name="Allred A.F."/>
            <person name="Ahlstrom C."/>
            <person name="Manuel C.S."/>
            <person name="Stasiewicz M.J."/>
            <person name="Burrell A."/>
            <person name="Roof S."/>
            <person name="Strawn L."/>
            <person name="Fortes E.D."/>
            <person name="Nightingale K.K."/>
            <person name="Kephart D."/>
            <person name="Wiedmann M."/>
        </authorList>
    </citation>
    <scope>NUCLEOTIDE SEQUENCE [LARGE SCALE GENOMIC DNA]</scope>
    <source>
        <strain evidence="4">FSL F6-969</strain>
    </source>
</reference>
<feature type="active site" description="Proton donor/acceptor" evidence="2">
    <location>
        <position position="132"/>
    </location>
</feature>
<dbReference type="Gene3D" id="2.40.260.10">
    <property type="entry name" value="Sortase"/>
    <property type="match status" value="1"/>
</dbReference>
<dbReference type="InterPro" id="IPR023365">
    <property type="entry name" value="Sortase_dom-sf"/>
</dbReference>
<dbReference type="InterPro" id="IPR005754">
    <property type="entry name" value="Sortase"/>
</dbReference>
<evidence type="ECO:0000256" key="2">
    <source>
        <dbReference type="PIRSR" id="PIRSR605754-1"/>
    </source>
</evidence>
<dbReference type="PATRIC" id="fig|1265820.5.peg.1563"/>
<dbReference type="EMBL" id="AODE01000015">
    <property type="protein sequence ID" value="EUJ30724.1"/>
    <property type="molecule type" value="Genomic_DNA"/>
</dbReference>
<dbReference type="SUPFAM" id="SSF63817">
    <property type="entry name" value="Sortase"/>
    <property type="match status" value="1"/>
</dbReference>
<name>W7BVE6_9LIST</name>
<dbReference type="Proteomes" id="UP000019254">
    <property type="component" value="Unassembled WGS sequence"/>
</dbReference>
<dbReference type="InterPro" id="IPR042001">
    <property type="entry name" value="Sortase_F"/>
</dbReference>
<dbReference type="CDD" id="cd05829">
    <property type="entry name" value="Sortase_F"/>
    <property type="match status" value="1"/>
</dbReference>